<comment type="caution">
    <text evidence="2">The sequence shown here is derived from an EMBL/GenBank/DDBJ whole genome shotgun (WGS) entry which is preliminary data.</text>
</comment>
<name>A0A165LQ51_PELLU</name>
<dbReference type="AlphaFoldDB" id="A0A165LQ51"/>
<organism evidence="2 3">
    <name type="scientific">Pelodictyon luteolum</name>
    <dbReference type="NCBI Taxonomy" id="1100"/>
    <lineage>
        <taxon>Bacteria</taxon>
        <taxon>Pseudomonadati</taxon>
        <taxon>Chlorobiota</taxon>
        <taxon>Chlorobiia</taxon>
        <taxon>Chlorobiales</taxon>
        <taxon>Chlorobiaceae</taxon>
        <taxon>Chlorobium/Pelodictyon group</taxon>
        <taxon>Pelodictyon</taxon>
    </lineage>
</organism>
<evidence type="ECO:0000313" key="3">
    <source>
        <dbReference type="Proteomes" id="UP000076481"/>
    </source>
</evidence>
<gene>
    <name evidence="2" type="ORF">A3K90_06270</name>
</gene>
<evidence type="ECO:0000313" key="2">
    <source>
        <dbReference type="EMBL" id="KZK74293.1"/>
    </source>
</evidence>
<dbReference type="EMBL" id="LVWG01000029">
    <property type="protein sequence ID" value="KZK74293.1"/>
    <property type="molecule type" value="Genomic_DNA"/>
</dbReference>
<reference evidence="2 3" key="1">
    <citation type="submission" date="2016-03" db="EMBL/GenBank/DDBJ databases">
        <title>Speciation and ecological success in dimly lit waters: horizontal gene transfer in a green sulfur bacteria bloom unveiled by metagenomic assembly.</title>
        <authorList>
            <person name="Llorens-Mares T."/>
            <person name="Liu Z."/>
            <person name="Allen L.Z."/>
            <person name="Rusch D.B."/>
            <person name="Craig M.T."/>
            <person name="Dupont C.L."/>
            <person name="Bryant D.A."/>
            <person name="Casamayor E.O."/>
        </authorList>
    </citation>
    <scope>NUCLEOTIDE SEQUENCE [LARGE SCALE GENOMIC DNA]</scope>
    <source>
        <strain evidence="2">CIII</strain>
    </source>
</reference>
<dbReference type="Proteomes" id="UP000076481">
    <property type="component" value="Unassembled WGS sequence"/>
</dbReference>
<proteinExistence type="predicted"/>
<evidence type="ECO:0000256" key="1">
    <source>
        <dbReference type="SAM" id="Phobius"/>
    </source>
</evidence>
<accession>A0A165LQ51</accession>
<keyword evidence="1" id="KW-1133">Transmembrane helix</keyword>
<sequence>MRASRLLSSWIPATSMWIIGSIMAGYILAIRAYICSAMRGVRVMPAHREERLRSSLHRFFISVFSAALRASFPSHSQLFLDLGGFVAHQDDDALYCLVAFKAQINAFGNFVEWGVWPYVDDDVL</sequence>
<keyword evidence="1" id="KW-0472">Membrane</keyword>
<feature type="transmembrane region" description="Helical" evidence="1">
    <location>
        <begin position="15"/>
        <end position="34"/>
    </location>
</feature>
<keyword evidence="1" id="KW-0812">Transmembrane</keyword>
<protein>
    <submittedName>
        <fullName evidence="2">Uncharacterized protein</fullName>
    </submittedName>
</protein>